<dbReference type="Proteomes" id="UP001060919">
    <property type="component" value="Chromosome"/>
</dbReference>
<sequence length="247" mass="28365">MKLYTTIQLGQFHPIFCEDFLFYQQIHPQWLIAAVFDGCSSGKDSHFAASLMGKCLKMICKRLPYQNLLQVDFNLERISSDKLGKFILKQLFQSIQKQQNDLHLDQLELLATTLLLVVNIHKQEAWVNASGDGLIATQDSILTLDQNDRPNYLAYYLQKNVEEWMDQETSSYQFATVSDISIATDGIFSFAKNTKEAVNGINPIDYLLINRDFSNQANMLDRKCNLLGTEYQLFPNDDVSIIRLIFD</sequence>
<dbReference type="Pfam" id="PF13672">
    <property type="entry name" value="PP2C_2"/>
    <property type="match status" value="1"/>
</dbReference>
<evidence type="ECO:0000259" key="1">
    <source>
        <dbReference type="Pfam" id="PF13672"/>
    </source>
</evidence>
<organism evidence="2 3">
    <name type="scientific">Aureispira anguillae</name>
    <dbReference type="NCBI Taxonomy" id="2864201"/>
    <lineage>
        <taxon>Bacteria</taxon>
        <taxon>Pseudomonadati</taxon>
        <taxon>Bacteroidota</taxon>
        <taxon>Saprospiria</taxon>
        <taxon>Saprospirales</taxon>
        <taxon>Saprospiraceae</taxon>
        <taxon>Aureispira</taxon>
    </lineage>
</organism>
<dbReference type="AlphaFoldDB" id="A0A916DV93"/>
<dbReference type="InterPro" id="IPR001932">
    <property type="entry name" value="PPM-type_phosphatase-like_dom"/>
</dbReference>
<protein>
    <submittedName>
        <fullName evidence="2">Protein phosphatase 2C domain-containing protein</fullName>
    </submittedName>
</protein>
<reference evidence="2" key="1">
    <citation type="submission" date="2022-09" db="EMBL/GenBank/DDBJ databases">
        <title>Aureispira anguillicida sp. nov., isolated from Leptocephalus of Japanese eel Anguilla japonica.</title>
        <authorList>
            <person name="Yuasa K."/>
            <person name="Mekata T."/>
            <person name="Ikunari K."/>
        </authorList>
    </citation>
    <scope>NUCLEOTIDE SEQUENCE</scope>
    <source>
        <strain evidence="2">EL160426</strain>
    </source>
</reference>
<dbReference type="SUPFAM" id="SSF81606">
    <property type="entry name" value="PP2C-like"/>
    <property type="match status" value="1"/>
</dbReference>
<keyword evidence="3" id="KW-1185">Reference proteome</keyword>
<feature type="domain" description="PPM-type phosphatase" evidence="1">
    <location>
        <begin position="16"/>
        <end position="191"/>
    </location>
</feature>
<dbReference type="EMBL" id="AP026867">
    <property type="protein sequence ID" value="BDS13300.1"/>
    <property type="molecule type" value="Genomic_DNA"/>
</dbReference>
<evidence type="ECO:0000313" key="2">
    <source>
        <dbReference type="EMBL" id="BDS13300.1"/>
    </source>
</evidence>
<gene>
    <name evidence="2" type="ORF">AsAng_0040350</name>
</gene>
<dbReference type="KEGG" id="aup:AsAng_0040350"/>
<evidence type="ECO:0000313" key="3">
    <source>
        <dbReference type="Proteomes" id="UP001060919"/>
    </source>
</evidence>
<proteinExistence type="predicted"/>
<dbReference type="RefSeq" id="WP_264788584.1">
    <property type="nucleotide sequence ID" value="NZ_AP026867.1"/>
</dbReference>
<dbReference type="Gene3D" id="3.60.40.10">
    <property type="entry name" value="PPM-type phosphatase domain"/>
    <property type="match status" value="1"/>
</dbReference>
<accession>A0A916DV93</accession>
<dbReference type="InterPro" id="IPR036457">
    <property type="entry name" value="PPM-type-like_dom_sf"/>
</dbReference>
<name>A0A916DV93_9BACT</name>